<reference evidence="1 2" key="1">
    <citation type="submission" date="2023-07" db="EMBL/GenBank/DDBJ databases">
        <title>Sequencing the genomes of 1000 actinobacteria strains.</title>
        <authorList>
            <person name="Klenk H.-P."/>
        </authorList>
    </citation>
    <scope>NUCLEOTIDE SEQUENCE [LARGE SCALE GENOMIC DNA]</scope>
    <source>
        <strain evidence="1 2">DSM 44711</strain>
    </source>
</reference>
<protein>
    <submittedName>
        <fullName evidence="1">Uncharacterized protein</fullName>
    </submittedName>
</protein>
<sequence>MRAGTPPVHAGGPHHPTDTLIAQVKEMMS</sequence>
<comment type="caution">
    <text evidence="1">The sequence shown here is derived from an EMBL/GenBank/DDBJ whole genome shotgun (WGS) entry which is preliminary data.</text>
</comment>
<dbReference type="AlphaFoldDB" id="A0AAE4CVH6"/>
<proteinExistence type="predicted"/>
<keyword evidence="2" id="KW-1185">Reference proteome</keyword>
<organism evidence="1 2">
    <name type="scientific">Catenuloplanes niger</name>
    <dbReference type="NCBI Taxonomy" id="587534"/>
    <lineage>
        <taxon>Bacteria</taxon>
        <taxon>Bacillati</taxon>
        <taxon>Actinomycetota</taxon>
        <taxon>Actinomycetes</taxon>
        <taxon>Micromonosporales</taxon>
        <taxon>Micromonosporaceae</taxon>
        <taxon>Catenuloplanes</taxon>
    </lineage>
</organism>
<name>A0AAE4CVH6_9ACTN</name>
<dbReference type="EMBL" id="JAVDYC010000001">
    <property type="protein sequence ID" value="MDR7325437.1"/>
    <property type="molecule type" value="Genomic_DNA"/>
</dbReference>
<evidence type="ECO:0000313" key="2">
    <source>
        <dbReference type="Proteomes" id="UP001183629"/>
    </source>
</evidence>
<evidence type="ECO:0000313" key="1">
    <source>
        <dbReference type="EMBL" id="MDR7325437.1"/>
    </source>
</evidence>
<gene>
    <name evidence="1" type="ORF">J2S44_005687</name>
</gene>
<accession>A0AAE4CVH6</accession>
<dbReference type="Proteomes" id="UP001183629">
    <property type="component" value="Unassembled WGS sequence"/>
</dbReference>